<dbReference type="Pfam" id="PF08951">
    <property type="entry name" value="EntA_Immun"/>
    <property type="match status" value="1"/>
</dbReference>
<protein>
    <recommendedName>
        <fullName evidence="3">Bacteriocin immunity protein</fullName>
    </recommendedName>
</protein>
<sequence length="93" mass="10578">MDKNTLMTLIDNASKDKVVKKDSKLFASLVSSYKDLDDDKDIKVVVRKLSGSISSYLMTHKYESPKDLIKLASAMQKTNNNFWKGTGITKLFW</sequence>
<dbReference type="AlphaFoldDB" id="A0A2P4R8W2"/>
<dbReference type="InterPro" id="IPR023130">
    <property type="entry name" value="Ta0600-like_sf"/>
</dbReference>
<evidence type="ECO:0000313" key="2">
    <source>
        <dbReference type="EMBL" id="POH37697.1"/>
    </source>
</evidence>
<comment type="caution">
    <text evidence="2">The sequence shown here is derived from an EMBL/GenBank/DDBJ whole genome shotgun (WGS) entry which is preliminary data.</text>
</comment>
<accession>A0A2P4R8W2</accession>
<dbReference type="SUPFAM" id="SSF109797">
    <property type="entry name" value="Bacteriocin immunity protein-like"/>
    <property type="match status" value="1"/>
</dbReference>
<gene>
    <name evidence="2" type="ORF">C2R26_01740</name>
</gene>
<evidence type="ECO:0008006" key="3">
    <source>
        <dbReference type="Google" id="ProtNLM"/>
    </source>
</evidence>
<dbReference type="GO" id="GO:0030153">
    <property type="term" value="P:bacteriocin immunity"/>
    <property type="evidence" value="ECO:0007669"/>
    <property type="project" value="UniProtKB-KW"/>
</dbReference>
<name>A0A2P4R8W2_9LACO</name>
<dbReference type="EMBL" id="PPWZ01000010">
    <property type="protein sequence ID" value="POH37697.1"/>
    <property type="molecule type" value="Genomic_DNA"/>
</dbReference>
<keyword evidence="1" id="KW-0079">Bacteriocin immunity</keyword>
<proteinExistence type="predicted"/>
<evidence type="ECO:0000256" key="1">
    <source>
        <dbReference type="ARBA" id="ARBA00023025"/>
    </source>
</evidence>
<dbReference type="InterPro" id="IPR015046">
    <property type="entry name" value="LciA_Immunity-like"/>
</dbReference>
<reference evidence="2" key="1">
    <citation type="submission" date="2018-01" db="EMBL/GenBank/DDBJ databases">
        <title>Genome sequnecing of Lactobacillus formosensis KACC 18721.</title>
        <authorList>
            <person name="Kim S.-J."/>
            <person name="Heo J."/>
        </authorList>
    </citation>
    <scope>NUCLEOTIDE SEQUENCE</scope>
    <source>
        <strain evidence="2">KACC 18721</strain>
    </source>
</reference>
<organism evidence="2">
    <name type="scientific">Companilactobacillus formosensis</name>
    <dbReference type="NCBI Taxonomy" id="1617889"/>
    <lineage>
        <taxon>Bacteria</taxon>
        <taxon>Bacillati</taxon>
        <taxon>Bacillota</taxon>
        <taxon>Bacilli</taxon>
        <taxon>Lactobacillales</taxon>
        <taxon>Lactobacillaceae</taxon>
        <taxon>Companilactobacillus</taxon>
    </lineage>
</organism>
<dbReference type="Gene3D" id="1.20.1440.50">
    <property type="entry name" value="Ta0600-like"/>
    <property type="match status" value="1"/>
</dbReference>